<evidence type="ECO:0000256" key="6">
    <source>
        <dbReference type="ARBA" id="ARBA00022801"/>
    </source>
</evidence>
<dbReference type="GO" id="GO:0004488">
    <property type="term" value="F:methylenetetrahydrofolate dehydrogenase (NADP+) activity"/>
    <property type="evidence" value="ECO:0007669"/>
    <property type="project" value="UniProtKB-UniRule"/>
</dbReference>
<keyword evidence="9 12" id="KW-0368">Histidine biosynthesis</keyword>
<dbReference type="CDD" id="cd01080">
    <property type="entry name" value="NAD_bind_m-THF_DH_Cyclohyd"/>
    <property type="match status" value="1"/>
</dbReference>
<sequence>MTATLLDGQAVSRRLLDETAERVARFRDRHGRRPCLATVLVGDDPASHTYVRMKVNRSAQVGIESRRVDLPASTSTEQLVKVLHDLSTDPQVDGILLQHPTPAQVDERAAFEAIAPGKDVDGVTGASFAAMAFGSRGFASCTPAGIIRLLDAYDVPLRGRRAVVVGRSAILGKPVGMLLLARDATVTYCHSRTVDLAAHVAEADIVVAAVGVPELIRGEWIRPGAVVVDAGYNPGNVGDVEFDAAAARASLITPVPGGVGPMTIAVLLAQTVDAAERHEAS</sequence>
<comment type="function">
    <text evidence="12">Catalyzes the oxidation of 5,10-methylenetetrahydrofolate to 5,10-methenyltetrahydrofolate and then the hydrolysis of 5,10-methenyltetrahydrofolate to 10-formyltetrahydrofolate.</text>
</comment>
<comment type="subunit">
    <text evidence="2 12">Homodimer.</text>
</comment>
<keyword evidence="8 12" id="KW-0560">Oxidoreductase</keyword>
<keyword evidence="5 12" id="KW-0658">Purine biosynthesis</keyword>
<dbReference type="Gene3D" id="3.40.50.720">
    <property type="entry name" value="NAD(P)-binding Rossmann-like Domain"/>
    <property type="match status" value="1"/>
</dbReference>
<dbReference type="PROSITE" id="PS00767">
    <property type="entry name" value="THF_DHG_CYH_2"/>
    <property type="match status" value="1"/>
</dbReference>
<gene>
    <name evidence="12" type="primary">folD</name>
    <name evidence="15" type="ORF">GA0070620_5304</name>
</gene>
<protein>
    <recommendedName>
        <fullName evidence="12">Bifunctional protein FolD</fullName>
    </recommendedName>
    <domain>
        <recommendedName>
            <fullName evidence="12">Methylenetetrahydrofolate dehydrogenase</fullName>
            <ecNumber evidence="12">1.5.1.5</ecNumber>
        </recommendedName>
    </domain>
    <domain>
        <recommendedName>
            <fullName evidence="12">Methenyltetrahydrofolate cyclohydrolase</fullName>
            <ecNumber evidence="12">3.5.4.9</ecNumber>
        </recommendedName>
    </domain>
</protein>
<dbReference type="PANTHER" id="PTHR48099:SF5">
    <property type="entry name" value="C-1-TETRAHYDROFOLATE SYNTHASE, CYTOPLASMIC"/>
    <property type="match status" value="1"/>
</dbReference>
<dbReference type="RefSeq" id="WP_091595213.1">
    <property type="nucleotide sequence ID" value="NZ_JBHRWG010000002.1"/>
</dbReference>
<comment type="catalytic activity">
    <reaction evidence="12">
        <text>(6R)-5,10-methylene-5,6,7,8-tetrahydrofolate + NADP(+) = (6R)-5,10-methenyltetrahydrofolate + NADPH</text>
        <dbReference type="Rhea" id="RHEA:22812"/>
        <dbReference type="ChEBI" id="CHEBI:15636"/>
        <dbReference type="ChEBI" id="CHEBI:57455"/>
        <dbReference type="ChEBI" id="CHEBI:57783"/>
        <dbReference type="ChEBI" id="CHEBI:58349"/>
        <dbReference type="EC" id="1.5.1.5"/>
    </reaction>
</comment>
<dbReference type="PANTHER" id="PTHR48099">
    <property type="entry name" value="C-1-TETRAHYDROFOLATE SYNTHASE, CYTOPLASMIC-RELATED"/>
    <property type="match status" value="1"/>
</dbReference>
<evidence type="ECO:0000256" key="3">
    <source>
        <dbReference type="ARBA" id="ARBA00022563"/>
    </source>
</evidence>
<feature type="domain" description="Tetrahydrofolate dehydrogenase/cyclohydrolase NAD(P)-binding" evidence="14">
    <location>
        <begin position="140"/>
        <end position="278"/>
    </location>
</feature>
<evidence type="ECO:0000256" key="5">
    <source>
        <dbReference type="ARBA" id="ARBA00022755"/>
    </source>
</evidence>
<accession>A0A1C3NB22</accession>
<keyword evidence="4 12" id="KW-0028">Amino-acid biosynthesis</keyword>
<comment type="pathway">
    <text evidence="1 12">One-carbon metabolism; tetrahydrofolate interconversion.</text>
</comment>
<comment type="similarity">
    <text evidence="12">Belongs to the tetrahydrofolate dehydrogenase/cyclohydrolase family.</text>
</comment>
<dbReference type="InterPro" id="IPR036291">
    <property type="entry name" value="NAD(P)-bd_dom_sf"/>
</dbReference>
<evidence type="ECO:0000259" key="13">
    <source>
        <dbReference type="Pfam" id="PF00763"/>
    </source>
</evidence>
<dbReference type="GO" id="GO:0000105">
    <property type="term" value="P:L-histidine biosynthetic process"/>
    <property type="evidence" value="ECO:0007669"/>
    <property type="project" value="UniProtKB-KW"/>
</dbReference>
<dbReference type="GO" id="GO:0035999">
    <property type="term" value="P:tetrahydrofolate interconversion"/>
    <property type="evidence" value="ECO:0007669"/>
    <property type="project" value="UniProtKB-UniRule"/>
</dbReference>
<evidence type="ECO:0000256" key="8">
    <source>
        <dbReference type="ARBA" id="ARBA00023002"/>
    </source>
</evidence>
<dbReference type="Gene3D" id="3.40.50.10860">
    <property type="entry name" value="Leucine Dehydrogenase, chain A, domain 1"/>
    <property type="match status" value="1"/>
</dbReference>
<dbReference type="Proteomes" id="UP000199393">
    <property type="component" value="Chromosome I"/>
</dbReference>
<evidence type="ECO:0000256" key="9">
    <source>
        <dbReference type="ARBA" id="ARBA00023102"/>
    </source>
</evidence>
<dbReference type="PATRIC" id="fig|307121.4.peg.5407"/>
<organism evidence="15 16">
    <name type="scientific">Micromonospora krabiensis</name>
    <dbReference type="NCBI Taxonomy" id="307121"/>
    <lineage>
        <taxon>Bacteria</taxon>
        <taxon>Bacillati</taxon>
        <taxon>Actinomycetota</taxon>
        <taxon>Actinomycetes</taxon>
        <taxon>Micromonosporales</taxon>
        <taxon>Micromonosporaceae</taxon>
        <taxon>Micromonospora</taxon>
    </lineage>
</organism>
<dbReference type="HAMAP" id="MF_01576">
    <property type="entry name" value="THF_DHG_CYH"/>
    <property type="match status" value="1"/>
</dbReference>
<evidence type="ECO:0000256" key="4">
    <source>
        <dbReference type="ARBA" id="ARBA00022605"/>
    </source>
</evidence>
<evidence type="ECO:0000256" key="11">
    <source>
        <dbReference type="ARBA" id="ARBA00023268"/>
    </source>
</evidence>
<proteinExistence type="inferred from homology"/>
<dbReference type="SUPFAM" id="SSF51735">
    <property type="entry name" value="NAD(P)-binding Rossmann-fold domains"/>
    <property type="match status" value="1"/>
</dbReference>
<dbReference type="InterPro" id="IPR020631">
    <property type="entry name" value="THF_DH/CycHdrlase_NAD-bd_dom"/>
</dbReference>
<dbReference type="OrthoDB" id="9803580at2"/>
<feature type="domain" description="Tetrahydrofolate dehydrogenase/cyclohydrolase catalytic" evidence="13">
    <location>
        <begin position="6"/>
        <end position="121"/>
    </location>
</feature>
<reference evidence="16" key="1">
    <citation type="submission" date="2016-06" db="EMBL/GenBank/DDBJ databases">
        <authorList>
            <person name="Varghese N."/>
        </authorList>
    </citation>
    <scope>NUCLEOTIDE SEQUENCE [LARGE SCALE GENOMIC DNA]</scope>
    <source>
        <strain evidence="16">DSM 45344</strain>
    </source>
</reference>
<dbReference type="GO" id="GO:0004477">
    <property type="term" value="F:methenyltetrahydrofolate cyclohydrolase activity"/>
    <property type="evidence" value="ECO:0007669"/>
    <property type="project" value="UniProtKB-UniRule"/>
</dbReference>
<dbReference type="Pfam" id="PF02882">
    <property type="entry name" value="THF_DHG_CYH_C"/>
    <property type="match status" value="1"/>
</dbReference>
<name>A0A1C3NB22_9ACTN</name>
<dbReference type="UniPathway" id="UPA00193"/>
<keyword evidence="3 12" id="KW-0554">One-carbon metabolism</keyword>
<dbReference type="EC" id="3.5.4.9" evidence="12"/>
<dbReference type="InterPro" id="IPR000672">
    <property type="entry name" value="THF_DH/CycHdrlase"/>
</dbReference>
<dbReference type="InterPro" id="IPR020867">
    <property type="entry name" value="THF_DH/CycHdrlase_CS"/>
</dbReference>
<evidence type="ECO:0000259" key="14">
    <source>
        <dbReference type="Pfam" id="PF02882"/>
    </source>
</evidence>
<dbReference type="EC" id="1.5.1.5" evidence="12"/>
<dbReference type="EMBL" id="LT598496">
    <property type="protein sequence ID" value="SBV29723.1"/>
    <property type="molecule type" value="Genomic_DNA"/>
</dbReference>
<dbReference type="FunFam" id="3.40.50.10860:FF:000005">
    <property type="entry name" value="C-1-tetrahydrofolate synthase, cytoplasmic, putative"/>
    <property type="match status" value="1"/>
</dbReference>
<dbReference type="InterPro" id="IPR020630">
    <property type="entry name" value="THF_DH/CycHdrlase_cat_dom"/>
</dbReference>
<dbReference type="Pfam" id="PF00763">
    <property type="entry name" value="THF_DHG_CYH"/>
    <property type="match status" value="1"/>
</dbReference>
<keyword evidence="6 12" id="KW-0378">Hydrolase</keyword>
<comment type="catalytic activity">
    <reaction evidence="12">
        <text>(6R)-5,10-methenyltetrahydrofolate + H2O = (6R)-10-formyltetrahydrofolate + H(+)</text>
        <dbReference type="Rhea" id="RHEA:23700"/>
        <dbReference type="ChEBI" id="CHEBI:15377"/>
        <dbReference type="ChEBI" id="CHEBI:15378"/>
        <dbReference type="ChEBI" id="CHEBI:57455"/>
        <dbReference type="ChEBI" id="CHEBI:195366"/>
        <dbReference type="EC" id="3.5.4.9"/>
    </reaction>
</comment>
<dbReference type="GO" id="GO:0005829">
    <property type="term" value="C:cytosol"/>
    <property type="evidence" value="ECO:0007669"/>
    <property type="project" value="TreeGrafter"/>
</dbReference>
<dbReference type="FunFam" id="3.40.50.720:FF:000094">
    <property type="entry name" value="Bifunctional protein FolD"/>
    <property type="match status" value="1"/>
</dbReference>
<keyword evidence="7 12" id="KW-0521">NADP</keyword>
<evidence type="ECO:0000313" key="16">
    <source>
        <dbReference type="Proteomes" id="UP000199393"/>
    </source>
</evidence>
<dbReference type="GO" id="GO:0009086">
    <property type="term" value="P:methionine biosynthetic process"/>
    <property type="evidence" value="ECO:0007669"/>
    <property type="project" value="UniProtKB-KW"/>
</dbReference>
<evidence type="ECO:0000256" key="10">
    <source>
        <dbReference type="ARBA" id="ARBA00023167"/>
    </source>
</evidence>
<evidence type="ECO:0000313" key="15">
    <source>
        <dbReference type="EMBL" id="SBV29723.1"/>
    </source>
</evidence>
<comment type="caution">
    <text evidence="12">Lacks conserved residue(s) required for the propagation of feature annotation.</text>
</comment>
<keyword evidence="10 12" id="KW-0486">Methionine biosynthesis</keyword>
<keyword evidence="11 12" id="KW-0511">Multifunctional enzyme</keyword>
<evidence type="ECO:0000256" key="7">
    <source>
        <dbReference type="ARBA" id="ARBA00022857"/>
    </source>
</evidence>
<evidence type="ECO:0000256" key="1">
    <source>
        <dbReference type="ARBA" id="ARBA00004777"/>
    </source>
</evidence>
<evidence type="ECO:0000256" key="12">
    <source>
        <dbReference type="HAMAP-Rule" id="MF_01576"/>
    </source>
</evidence>
<dbReference type="STRING" id="307121.GA0070620_5304"/>
<dbReference type="InterPro" id="IPR046346">
    <property type="entry name" value="Aminoacid_DH-like_N_sf"/>
</dbReference>
<dbReference type="GO" id="GO:0006164">
    <property type="term" value="P:purine nucleotide biosynthetic process"/>
    <property type="evidence" value="ECO:0007669"/>
    <property type="project" value="UniProtKB-KW"/>
</dbReference>
<evidence type="ECO:0000256" key="2">
    <source>
        <dbReference type="ARBA" id="ARBA00011738"/>
    </source>
</evidence>
<dbReference type="PRINTS" id="PR00085">
    <property type="entry name" value="THFDHDRGNASE"/>
</dbReference>
<feature type="binding site" evidence="12">
    <location>
        <begin position="166"/>
        <end position="168"/>
    </location>
    <ligand>
        <name>NADP(+)</name>
        <dbReference type="ChEBI" id="CHEBI:58349"/>
    </ligand>
</feature>
<keyword evidence="16" id="KW-1185">Reference proteome</keyword>
<dbReference type="SUPFAM" id="SSF53223">
    <property type="entry name" value="Aminoacid dehydrogenase-like, N-terminal domain"/>
    <property type="match status" value="1"/>
</dbReference>
<dbReference type="AlphaFoldDB" id="A0A1C3NB22"/>